<gene>
    <name evidence="1" type="ORF">E3T55_02705</name>
</gene>
<evidence type="ECO:0000313" key="2">
    <source>
        <dbReference type="Proteomes" id="UP000297447"/>
    </source>
</evidence>
<dbReference type="OrthoDB" id="9816539at2"/>
<dbReference type="RefSeq" id="WP_134518036.1">
    <property type="nucleotide sequence ID" value="NZ_SOHE01000015.1"/>
</dbReference>
<evidence type="ECO:0000313" key="1">
    <source>
        <dbReference type="EMBL" id="TFD54722.1"/>
    </source>
</evidence>
<keyword evidence="2" id="KW-1185">Reference proteome</keyword>
<sequence length="221" mass="24257">MSDPILLNERAMVRMLVPVQWILRRVGTDGIRLTKAGHLPPAVVIEASTQLDWGWPIEVNREVHIRPLGELRAHLRDVGLLRVSKGTLLLTVRGRTLVESPRELWRYLAATIHHSRTPGVSDATRLLLLYVATRTLDSRSEYLEVLGRGLGSLGWVVSAESGMSGEDAADELIAPKWRLLTRLGVFEGARHGFGRTETVTVGGAAFARAALKVEVPAIVPA</sequence>
<organism evidence="1 2">
    <name type="scientific">Cryobacterium frigoriphilum</name>
    <dbReference type="NCBI Taxonomy" id="1259150"/>
    <lineage>
        <taxon>Bacteria</taxon>
        <taxon>Bacillati</taxon>
        <taxon>Actinomycetota</taxon>
        <taxon>Actinomycetes</taxon>
        <taxon>Micrococcales</taxon>
        <taxon>Microbacteriaceae</taxon>
        <taxon>Cryobacterium</taxon>
    </lineage>
</organism>
<reference evidence="1 2" key="1">
    <citation type="submission" date="2019-03" db="EMBL/GenBank/DDBJ databases">
        <title>Genomics of glacier-inhabiting Cryobacterium strains.</title>
        <authorList>
            <person name="Liu Q."/>
            <person name="Xin Y.-H."/>
        </authorList>
    </citation>
    <scope>NUCLEOTIDE SEQUENCE [LARGE SCALE GENOMIC DNA]</scope>
    <source>
        <strain evidence="1 2">Hh14</strain>
    </source>
</reference>
<comment type="caution">
    <text evidence="1">The sequence shown here is derived from an EMBL/GenBank/DDBJ whole genome shotgun (WGS) entry which is preliminary data.</text>
</comment>
<accession>A0A4R9AAD1</accession>
<proteinExistence type="predicted"/>
<dbReference type="EMBL" id="SOHE01000015">
    <property type="protein sequence ID" value="TFD54722.1"/>
    <property type="molecule type" value="Genomic_DNA"/>
</dbReference>
<name>A0A4R9AAD1_9MICO</name>
<dbReference type="Proteomes" id="UP000297447">
    <property type="component" value="Unassembled WGS sequence"/>
</dbReference>
<protein>
    <submittedName>
        <fullName evidence="1">Uncharacterized protein</fullName>
    </submittedName>
</protein>
<dbReference type="AlphaFoldDB" id="A0A4R9AAD1"/>